<keyword evidence="2" id="KW-1185">Reference proteome</keyword>
<sequence>MHSLLIGTRGELAMDWPNVEDSNMSSSFLTPLNPVANITTSASIVVLSSSIRIPVS</sequence>
<protein>
    <submittedName>
        <fullName evidence="1">Uncharacterized protein</fullName>
    </submittedName>
</protein>
<comment type="caution">
    <text evidence="1">The sequence shown here is derived from an EMBL/GenBank/DDBJ whole genome shotgun (WGS) entry which is preliminary data.</text>
</comment>
<evidence type="ECO:0000313" key="1">
    <source>
        <dbReference type="EMBL" id="KAF5764349.1"/>
    </source>
</evidence>
<organism evidence="1 2">
    <name type="scientific">Helianthus annuus</name>
    <name type="common">Common sunflower</name>
    <dbReference type="NCBI Taxonomy" id="4232"/>
    <lineage>
        <taxon>Eukaryota</taxon>
        <taxon>Viridiplantae</taxon>
        <taxon>Streptophyta</taxon>
        <taxon>Embryophyta</taxon>
        <taxon>Tracheophyta</taxon>
        <taxon>Spermatophyta</taxon>
        <taxon>Magnoliopsida</taxon>
        <taxon>eudicotyledons</taxon>
        <taxon>Gunneridae</taxon>
        <taxon>Pentapetalae</taxon>
        <taxon>asterids</taxon>
        <taxon>campanulids</taxon>
        <taxon>Asterales</taxon>
        <taxon>Asteraceae</taxon>
        <taxon>Asteroideae</taxon>
        <taxon>Heliantheae alliance</taxon>
        <taxon>Heliantheae</taxon>
        <taxon>Helianthus</taxon>
    </lineage>
</organism>
<evidence type="ECO:0000313" key="2">
    <source>
        <dbReference type="Proteomes" id="UP000215914"/>
    </source>
</evidence>
<accession>A0A9K3H4C3</accession>
<dbReference type="EMBL" id="MNCJ02000330">
    <property type="protein sequence ID" value="KAF5764349.1"/>
    <property type="molecule type" value="Genomic_DNA"/>
</dbReference>
<dbReference type="AlphaFoldDB" id="A0A9K3H4C3"/>
<proteinExistence type="predicted"/>
<reference evidence="1" key="1">
    <citation type="journal article" date="2017" name="Nature">
        <title>The sunflower genome provides insights into oil metabolism, flowering and Asterid evolution.</title>
        <authorList>
            <person name="Badouin H."/>
            <person name="Gouzy J."/>
            <person name="Grassa C.J."/>
            <person name="Murat F."/>
            <person name="Staton S.E."/>
            <person name="Cottret L."/>
            <person name="Lelandais-Briere C."/>
            <person name="Owens G.L."/>
            <person name="Carrere S."/>
            <person name="Mayjonade B."/>
            <person name="Legrand L."/>
            <person name="Gill N."/>
            <person name="Kane N.C."/>
            <person name="Bowers J.E."/>
            <person name="Hubner S."/>
            <person name="Bellec A."/>
            <person name="Berard A."/>
            <person name="Berges H."/>
            <person name="Blanchet N."/>
            <person name="Boniface M.C."/>
            <person name="Brunel D."/>
            <person name="Catrice O."/>
            <person name="Chaidir N."/>
            <person name="Claudel C."/>
            <person name="Donnadieu C."/>
            <person name="Faraut T."/>
            <person name="Fievet G."/>
            <person name="Helmstetter N."/>
            <person name="King M."/>
            <person name="Knapp S.J."/>
            <person name="Lai Z."/>
            <person name="Le Paslier M.C."/>
            <person name="Lippi Y."/>
            <person name="Lorenzon L."/>
            <person name="Mandel J.R."/>
            <person name="Marage G."/>
            <person name="Marchand G."/>
            <person name="Marquand E."/>
            <person name="Bret-Mestries E."/>
            <person name="Morien E."/>
            <person name="Nambeesan S."/>
            <person name="Nguyen T."/>
            <person name="Pegot-Espagnet P."/>
            <person name="Pouilly N."/>
            <person name="Raftis F."/>
            <person name="Sallet E."/>
            <person name="Schiex T."/>
            <person name="Thomas J."/>
            <person name="Vandecasteele C."/>
            <person name="Vares D."/>
            <person name="Vear F."/>
            <person name="Vautrin S."/>
            <person name="Crespi M."/>
            <person name="Mangin B."/>
            <person name="Burke J.M."/>
            <person name="Salse J."/>
            <person name="Munos S."/>
            <person name="Vincourt P."/>
            <person name="Rieseberg L.H."/>
            <person name="Langlade N.B."/>
        </authorList>
    </citation>
    <scope>NUCLEOTIDE SEQUENCE</scope>
    <source>
        <tissue evidence="1">Leaves</tissue>
    </source>
</reference>
<dbReference type="Proteomes" id="UP000215914">
    <property type="component" value="Unassembled WGS sequence"/>
</dbReference>
<name>A0A9K3H4C3_HELAN</name>
<reference evidence="1" key="2">
    <citation type="submission" date="2020-06" db="EMBL/GenBank/DDBJ databases">
        <title>Helianthus annuus Genome sequencing and assembly Release 2.</title>
        <authorList>
            <person name="Gouzy J."/>
            <person name="Langlade N."/>
            <person name="Munos S."/>
        </authorList>
    </citation>
    <scope>NUCLEOTIDE SEQUENCE</scope>
    <source>
        <tissue evidence="1">Leaves</tissue>
    </source>
</reference>
<gene>
    <name evidence="1" type="ORF">HanXRQr2_Chr15g0691001</name>
</gene>
<dbReference type="Gramene" id="mRNA:HanXRQr2_Chr15g0691001">
    <property type="protein sequence ID" value="mRNA:HanXRQr2_Chr15g0691001"/>
    <property type="gene ID" value="HanXRQr2_Chr15g0691001"/>
</dbReference>